<keyword evidence="1" id="KW-0472">Membrane</keyword>
<keyword evidence="1" id="KW-0812">Transmembrane</keyword>
<dbReference type="RefSeq" id="WP_221525468.1">
    <property type="nucleotide sequence ID" value="NZ_JACHMI010000001.1"/>
</dbReference>
<dbReference type="Proteomes" id="UP000565579">
    <property type="component" value="Unassembled WGS sequence"/>
</dbReference>
<evidence type="ECO:0000313" key="2">
    <source>
        <dbReference type="EMBL" id="MBB6556990.1"/>
    </source>
</evidence>
<dbReference type="EMBL" id="JACHMI010000001">
    <property type="protein sequence ID" value="MBB6556990.1"/>
    <property type="molecule type" value="Genomic_DNA"/>
</dbReference>
<name>A0A7X0P831_9ACTN</name>
<reference evidence="2 3" key="1">
    <citation type="submission" date="2020-08" db="EMBL/GenBank/DDBJ databases">
        <title>Sequencing the genomes of 1000 actinobacteria strains.</title>
        <authorList>
            <person name="Klenk H.-P."/>
        </authorList>
    </citation>
    <scope>NUCLEOTIDE SEQUENCE [LARGE SCALE GENOMIC DNA]</scope>
    <source>
        <strain evidence="2 3">DSM 43768</strain>
    </source>
</reference>
<protein>
    <submittedName>
        <fullName evidence="2">Uncharacterized protein</fullName>
    </submittedName>
</protein>
<evidence type="ECO:0000256" key="1">
    <source>
        <dbReference type="SAM" id="Phobius"/>
    </source>
</evidence>
<sequence>MDPVTLLTITTITIALIVAFRYGIACWIRPFGTCRKCQGKRHLPNRIGRGTRECRRCKGTGLRLRWGRHLFNFVRRLHSDGTR</sequence>
<accession>A0A7X0P831</accession>
<evidence type="ECO:0000313" key="3">
    <source>
        <dbReference type="Proteomes" id="UP000565579"/>
    </source>
</evidence>
<feature type="transmembrane region" description="Helical" evidence="1">
    <location>
        <begin position="6"/>
        <end position="28"/>
    </location>
</feature>
<gene>
    <name evidence="2" type="ORF">HD593_011785</name>
</gene>
<proteinExistence type="predicted"/>
<keyword evidence="3" id="KW-1185">Reference proteome</keyword>
<dbReference type="AlphaFoldDB" id="A0A7X0P831"/>
<comment type="caution">
    <text evidence="2">The sequence shown here is derived from an EMBL/GenBank/DDBJ whole genome shotgun (WGS) entry which is preliminary data.</text>
</comment>
<organism evidence="2 3">
    <name type="scientific">Nonomuraea rubra</name>
    <dbReference type="NCBI Taxonomy" id="46180"/>
    <lineage>
        <taxon>Bacteria</taxon>
        <taxon>Bacillati</taxon>
        <taxon>Actinomycetota</taxon>
        <taxon>Actinomycetes</taxon>
        <taxon>Streptosporangiales</taxon>
        <taxon>Streptosporangiaceae</taxon>
        <taxon>Nonomuraea</taxon>
    </lineage>
</organism>
<keyword evidence="1" id="KW-1133">Transmembrane helix</keyword>